<keyword evidence="1" id="KW-1133">Transmembrane helix</keyword>
<dbReference type="VEuPathDB" id="FungiDB:UREG_01093"/>
<dbReference type="EMBL" id="CH476615">
    <property type="protein sequence ID" value="EEP76244.1"/>
    <property type="molecule type" value="Genomic_DNA"/>
</dbReference>
<proteinExistence type="predicted"/>
<dbReference type="KEGG" id="ure:UREG_01093"/>
<dbReference type="AlphaFoldDB" id="C4JG13"/>
<dbReference type="RefSeq" id="XP_002541577.1">
    <property type="nucleotide sequence ID" value="XM_002541531.1"/>
</dbReference>
<dbReference type="HOGENOM" id="CLU_2514321_0_0_1"/>
<feature type="transmembrane region" description="Helical" evidence="1">
    <location>
        <begin position="6"/>
        <end position="29"/>
    </location>
</feature>
<evidence type="ECO:0000313" key="3">
    <source>
        <dbReference type="Proteomes" id="UP000002058"/>
    </source>
</evidence>
<dbReference type="GeneID" id="8440342"/>
<organism evidence="2 3">
    <name type="scientific">Uncinocarpus reesii (strain UAMH 1704)</name>
    <dbReference type="NCBI Taxonomy" id="336963"/>
    <lineage>
        <taxon>Eukaryota</taxon>
        <taxon>Fungi</taxon>
        <taxon>Dikarya</taxon>
        <taxon>Ascomycota</taxon>
        <taxon>Pezizomycotina</taxon>
        <taxon>Eurotiomycetes</taxon>
        <taxon>Eurotiomycetidae</taxon>
        <taxon>Onygenales</taxon>
        <taxon>Onygenaceae</taxon>
        <taxon>Uncinocarpus</taxon>
    </lineage>
</organism>
<evidence type="ECO:0000313" key="2">
    <source>
        <dbReference type="EMBL" id="EEP76244.1"/>
    </source>
</evidence>
<evidence type="ECO:0000256" key="1">
    <source>
        <dbReference type="SAM" id="Phobius"/>
    </source>
</evidence>
<protein>
    <submittedName>
        <fullName evidence="2">Uncharacterized protein</fullName>
    </submittedName>
</protein>
<gene>
    <name evidence="2" type="ORF">UREG_01093</name>
</gene>
<accession>C4JG13</accession>
<name>C4JG13_UNCRE</name>
<dbReference type="InParanoid" id="C4JG13"/>
<sequence length="85" mass="9742">MVKKNIAIAIIIIVLFIILAIVGFAIYGIKNQFAMFDRSRRAIDEEEYYKEFLGVFETGGGRYEEYIYDLIDEGHDAALEIENDG</sequence>
<keyword evidence="3" id="KW-1185">Reference proteome</keyword>
<keyword evidence="1" id="KW-0812">Transmembrane</keyword>
<dbReference type="Proteomes" id="UP000002058">
    <property type="component" value="Unassembled WGS sequence"/>
</dbReference>
<reference evidence="3" key="1">
    <citation type="journal article" date="2009" name="Genome Res.">
        <title>Comparative genomic analyses of the human fungal pathogens Coccidioides and their relatives.</title>
        <authorList>
            <person name="Sharpton T.J."/>
            <person name="Stajich J.E."/>
            <person name="Rounsley S.D."/>
            <person name="Gardner M.J."/>
            <person name="Wortman J.R."/>
            <person name="Jordar V.S."/>
            <person name="Maiti R."/>
            <person name="Kodira C.D."/>
            <person name="Neafsey D.E."/>
            <person name="Zeng Q."/>
            <person name="Hung C.-Y."/>
            <person name="McMahan C."/>
            <person name="Muszewska A."/>
            <person name="Grynberg M."/>
            <person name="Mandel M.A."/>
            <person name="Kellner E.M."/>
            <person name="Barker B.M."/>
            <person name="Galgiani J.N."/>
            <person name="Orbach M.J."/>
            <person name="Kirkland T.N."/>
            <person name="Cole G.T."/>
            <person name="Henn M.R."/>
            <person name="Birren B.W."/>
            <person name="Taylor J.W."/>
        </authorList>
    </citation>
    <scope>NUCLEOTIDE SEQUENCE [LARGE SCALE GENOMIC DNA]</scope>
    <source>
        <strain evidence="3">UAMH 1704</strain>
    </source>
</reference>
<keyword evidence="1" id="KW-0472">Membrane</keyword>